<reference evidence="2 3" key="1">
    <citation type="submission" date="2018-06" db="EMBL/GenBank/DDBJ databases">
        <authorList>
            <consortium name="Pathogen Informatics"/>
            <person name="Doyle S."/>
        </authorList>
    </citation>
    <scope>NUCLEOTIDE SEQUENCE [LARGE SCALE GENOMIC DNA]</scope>
    <source>
        <strain evidence="2 3">NCTC13316</strain>
    </source>
</reference>
<dbReference type="EMBL" id="UGOD01000001">
    <property type="protein sequence ID" value="STX50134.1"/>
    <property type="molecule type" value="Genomic_DNA"/>
</dbReference>
<protein>
    <recommendedName>
        <fullName evidence="4">Coiled-coil protein</fullName>
    </recommendedName>
</protein>
<evidence type="ECO:0008006" key="4">
    <source>
        <dbReference type="Google" id="ProtNLM"/>
    </source>
</evidence>
<dbReference type="RefSeq" id="WP_115329677.1">
    <property type="nucleotide sequence ID" value="NZ_CAAAHP010000003.1"/>
</dbReference>
<name>A0A378JG92_9GAMM</name>
<evidence type="ECO:0000313" key="2">
    <source>
        <dbReference type="EMBL" id="STX50134.1"/>
    </source>
</evidence>
<sequence length="436" mass="50475">MTAVMRHLQKIIPMSPLKDKQLWQFSEQLNHKKIEFFLPLIKQHNLLNLEYNVLCTQLVHNYTRKNYDPEQLKAELITALMMAELLAYLYQHYLVVPREVMRLQKEQEVYRHLLIDAGIKFPSTNLFNIEPSHNFTQKIRGKIAQVNWLRLFLVRSKRVLNTCVPLAKDLEKFCLFVATVDKYANPVVAYLGWVFFIPRLSTNLFLLFKHLIPGFWMDEKEKSIGWTTRFHAQLQRRWPEIGNDIAWMTGGILNCFILLGPLAPFSVYVNVGLFGYDVLLASIRAMLEIKHLHALKEEYNNLANSLKDQGDNQELVEIYEYQQHLDAQLNYEYKRLLFGVCNTTALLLAASITIPIFVASPIVPFISALLLVSITVAGYLIWQNIEKKRPSEKVEKHLSLPSPLTANSFFASKQGIKKSIEVDIEPLNSSLELNQM</sequence>
<proteinExistence type="predicted"/>
<feature type="transmembrane region" description="Helical" evidence="1">
    <location>
        <begin position="187"/>
        <end position="208"/>
    </location>
</feature>
<keyword evidence="1" id="KW-0812">Transmembrane</keyword>
<keyword evidence="3" id="KW-1185">Reference proteome</keyword>
<dbReference type="Proteomes" id="UP000254794">
    <property type="component" value="Unassembled WGS sequence"/>
</dbReference>
<keyword evidence="1" id="KW-1133">Transmembrane helix</keyword>
<dbReference type="AlphaFoldDB" id="A0A378JG92"/>
<evidence type="ECO:0000313" key="3">
    <source>
        <dbReference type="Proteomes" id="UP000254794"/>
    </source>
</evidence>
<dbReference type="OrthoDB" id="5646800at2"/>
<feature type="transmembrane region" description="Helical" evidence="1">
    <location>
        <begin position="336"/>
        <end position="356"/>
    </location>
</feature>
<feature type="transmembrane region" description="Helical" evidence="1">
    <location>
        <begin position="362"/>
        <end position="382"/>
    </location>
</feature>
<organism evidence="2 3">
    <name type="scientific">Legionella busanensis</name>
    <dbReference type="NCBI Taxonomy" id="190655"/>
    <lineage>
        <taxon>Bacteria</taxon>
        <taxon>Pseudomonadati</taxon>
        <taxon>Pseudomonadota</taxon>
        <taxon>Gammaproteobacteria</taxon>
        <taxon>Legionellales</taxon>
        <taxon>Legionellaceae</taxon>
        <taxon>Legionella</taxon>
    </lineage>
</organism>
<evidence type="ECO:0000256" key="1">
    <source>
        <dbReference type="SAM" id="Phobius"/>
    </source>
</evidence>
<keyword evidence="1" id="KW-0472">Membrane</keyword>
<accession>A0A378JG92</accession>
<gene>
    <name evidence="2" type="ORF">NCTC13316_00199</name>
</gene>